<feature type="region of interest" description="Disordered" evidence="1">
    <location>
        <begin position="507"/>
        <end position="535"/>
    </location>
</feature>
<dbReference type="Gene3D" id="3.40.50.10190">
    <property type="entry name" value="BRCT domain"/>
    <property type="match status" value="1"/>
</dbReference>
<feature type="compositionally biased region" description="Basic and acidic residues" evidence="1">
    <location>
        <begin position="754"/>
        <end position="766"/>
    </location>
</feature>
<dbReference type="Pfam" id="PF12738">
    <property type="entry name" value="PTCB-BRCT"/>
    <property type="match status" value="1"/>
</dbReference>
<dbReference type="EMBL" id="BRXU01000021">
    <property type="protein sequence ID" value="GLC58174.1"/>
    <property type="molecule type" value="Genomic_DNA"/>
</dbReference>
<dbReference type="InterPro" id="IPR001357">
    <property type="entry name" value="BRCT_dom"/>
</dbReference>
<feature type="domain" description="BRCT" evidence="2">
    <location>
        <begin position="1"/>
        <end position="71"/>
    </location>
</feature>
<dbReference type="SUPFAM" id="SSF52113">
    <property type="entry name" value="BRCT domain"/>
    <property type="match status" value="1"/>
</dbReference>
<feature type="region of interest" description="Disordered" evidence="1">
    <location>
        <begin position="611"/>
        <end position="693"/>
    </location>
</feature>
<feature type="compositionally biased region" description="Low complexity" evidence="1">
    <location>
        <begin position="894"/>
        <end position="917"/>
    </location>
</feature>
<comment type="caution">
    <text evidence="3">The sequence shown here is derived from an EMBL/GenBank/DDBJ whole genome shotgun (WGS) entry which is preliminary data.</text>
</comment>
<protein>
    <recommendedName>
        <fullName evidence="2">BRCT domain-containing protein</fullName>
    </recommendedName>
</protein>
<dbReference type="AlphaFoldDB" id="A0A9W6BTL7"/>
<organism evidence="3 4">
    <name type="scientific">Pleodorina starrii</name>
    <dbReference type="NCBI Taxonomy" id="330485"/>
    <lineage>
        <taxon>Eukaryota</taxon>
        <taxon>Viridiplantae</taxon>
        <taxon>Chlorophyta</taxon>
        <taxon>core chlorophytes</taxon>
        <taxon>Chlorophyceae</taxon>
        <taxon>CS clade</taxon>
        <taxon>Chlamydomonadales</taxon>
        <taxon>Volvocaceae</taxon>
        <taxon>Pleodorina</taxon>
    </lineage>
</organism>
<dbReference type="Proteomes" id="UP001165080">
    <property type="component" value="Unassembled WGS sequence"/>
</dbReference>
<feature type="compositionally biased region" description="Acidic residues" evidence="1">
    <location>
        <begin position="854"/>
        <end position="863"/>
    </location>
</feature>
<evidence type="ECO:0000256" key="1">
    <source>
        <dbReference type="SAM" id="MobiDB-lite"/>
    </source>
</evidence>
<feature type="compositionally biased region" description="Polar residues" evidence="1">
    <location>
        <begin position="573"/>
        <end position="592"/>
    </location>
</feature>
<evidence type="ECO:0000259" key="2">
    <source>
        <dbReference type="PROSITE" id="PS50172"/>
    </source>
</evidence>
<evidence type="ECO:0000313" key="4">
    <source>
        <dbReference type="Proteomes" id="UP001165080"/>
    </source>
</evidence>
<feature type="compositionally biased region" description="Low complexity" evidence="1">
    <location>
        <begin position="818"/>
        <end position="844"/>
    </location>
</feature>
<feature type="compositionally biased region" description="Polar residues" evidence="1">
    <location>
        <begin position="283"/>
        <end position="294"/>
    </location>
</feature>
<accession>A0A9W6BTL7</accession>
<proteinExistence type="predicted"/>
<feature type="compositionally biased region" description="Low complexity" evidence="1">
    <location>
        <begin position="706"/>
        <end position="716"/>
    </location>
</feature>
<reference evidence="3 4" key="1">
    <citation type="journal article" date="2023" name="Commun. Biol.">
        <title>Reorganization of the ancestral sex-determining regions during the evolution of trioecy in Pleodorina starrii.</title>
        <authorList>
            <person name="Takahashi K."/>
            <person name="Suzuki S."/>
            <person name="Kawai-Toyooka H."/>
            <person name="Yamamoto K."/>
            <person name="Hamaji T."/>
            <person name="Ootsuki R."/>
            <person name="Yamaguchi H."/>
            <person name="Kawachi M."/>
            <person name="Higashiyama T."/>
            <person name="Nozaki H."/>
        </authorList>
    </citation>
    <scope>NUCLEOTIDE SEQUENCE [LARGE SCALE GENOMIC DNA]</scope>
    <source>
        <strain evidence="3 4">NIES-4479</strain>
    </source>
</reference>
<feature type="region of interest" description="Disordered" evidence="1">
    <location>
        <begin position="227"/>
        <end position="247"/>
    </location>
</feature>
<sequence length="1149" mass="120543">MKDWVSQLGLEYSGDLVCRHSTHLVCKNLLASFNEPKYVKSVHWGITIVSFSWVYDSLRAGQLLPTAGYKSDNPGPAAAALREAASLYMRLAALQPVPRAPLGQLSANISNGRGLLGCGTSGMGKDGQPHNETALVKCDNGCNHKKRLAGQEQQASIPDDFTFDVPSGSDILTRSPRLCLVANMAQPAQPERAFAVESIAQTAAPEERAQLLDATSVSIVADAVAGPAGHALSSPDRGQPRLPTPLASPYTIELSASELNSGLTIDAAADRSAHTAGHGGVGNSTTPTSGTSYDNPRVTRRSEAVQPTKLDVPTSSAAPCAGGEVASNSAAGGRDACSPAAGSGKQATIECVDLLTPSSDAPTHNTADPDGGAQDGCQMGATAQIAGSPQHNGPAVLYSGFESLAEVATVTKSRRLVRNDRLSVAVPNKAERAGRGADEEVPLQADAELEDELEVDIEDAVLPAGTVHAVAAAIENPAPESRPGAPLRPSLANPAHSVKDLRSIFQQPQQQQQLMPPPPPQPPQQQGQARSAMDGHDPARLVHVPVPAAAAGSLASEGYSTSAQPDLRHPRQRSQFTRVQQGTQLGSAQRTTGLPPPVSAELAQGEPLRIKPEPGCEAEDGGQVGPVGPGPVARAAAAASRPTQPSVRRRTAALATSSLVSEPQTLGLASRSAGGAAGKAGRSRLGKDAAAGAHQGAFKDLGGAADGYDSASSSGDTPAGLEDLDLGSAGPTPSFDSGARQADRPGPVQQQLALDDRTTPDQEPKGSKHLAGPNTINRVVGLRTGGLTPLPSSQQRQILPGSISDGDSEDEESFAANASSAGGLRHAGAARARGATASAQAARSKLPRRRAGEDSDTQTDTDTPDARVNSDEDGGELMPAQGGAAARRDRESLAESSLSLSQSQSQSQLESGLQLQQWPREPLTEDKTVSKYLRMSVTMAEEYLVDQGVAAGGELISDSQIRVIKAMGRARNHTVAQKHGGVKLKDVKFAEQIMVTPLDLLLSCRDRSKCSKCPIIALSSTADGEGAGGRRQVFLAEPVVFYLLPSGEWWLEYYRFYSLSDLRAMATANDRKLTVSTDFCDRRELMRDTDTSHCRIIHVRGNMGVSRTKKPQPPPRGRSEQRPAYCRFMFDTHTGMPLTDQRVADLVIE</sequence>
<name>A0A9W6BTL7_9CHLO</name>
<feature type="region of interest" description="Disordered" evidence="1">
    <location>
        <begin position="553"/>
        <end position="599"/>
    </location>
</feature>
<evidence type="ECO:0000313" key="3">
    <source>
        <dbReference type="EMBL" id="GLC58174.1"/>
    </source>
</evidence>
<feature type="compositionally biased region" description="Low complexity" evidence="1">
    <location>
        <begin position="630"/>
        <end position="646"/>
    </location>
</feature>
<feature type="compositionally biased region" description="Polar residues" evidence="1">
    <location>
        <begin position="654"/>
        <end position="664"/>
    </location>
</feature>
<feature type="region of interest" description="Disordered" evidence="1">
    <location>
        <begin position="273"/>
        <end position="297"/>
    </location>
</feature>
<dbReference type="PROSITE" id="PS50172">
    <property type="entry name" value="BRCT"/>
    <property type="match status" value="1"/>
</dbReference>
<feature type="region of interest" description="Disordered" evidence="1">
    <location>
        <begin position="706"/>
        <end position="922"/>
    </location>
</feature>
<keyword evidence="4" id="KW-1185">Reference proteome</keyword>
<gene>
    <name evidence="3" type="primary">PLEST007656</name>
    <name evidence="3" type="ORF">PLESTB_001327200</name>
</gene>
<dbReference type="InterPro" id="IPR036420">
    <property type="entry name" value="BRCT_dom_sf"/>
</dbReference>